<evidence type="ECO:0000313" key="14">
    <source>
        <dbReference type="Proteomes" id="UP000315295"/>
    </source>
</evidence>
<keyword evidence="7 9" id="KW-0460">Magnesium</keyword>
<dbReference type="Gene3D" id="3.60.10.10">
    <property type="entry name" value="Endonuclease/exonuclease/phosphatase"/>
    <property type="match status" value="1"/>
</dbReference>
<dbReference type="AlphaFoldDB" id="A0A540MF01"/>
<sequence length="439" mass="49335">MKIVTYNVNGLRPRIAQFGSLFKLLNSLDADFICFQETKLRRQELTAELAEGYESFSSRTDTSGRGRTGYSDNCAATFCRAKWAFSSDKVALPEAVEECFTGVLDSGKGEMIAVAEGLEEFSKEELLKIYMDNGCVVLFNLYGPRAGCDDTERTEFKLSSFQDVRGGERTKTMCGSEARKKSKRSSQLSLRSFFQKSSISSNSVSINTYISTSQRNVPDSNHLSNETPIPESQSRSPKQYELNSSVSNQDQDEVDACSSDKENSNFALLEWQRLQQVMQNSIPVCKHHSEPCVARVVSKRVPNFGRRFYVCARAERNVPDSNHLSNETPIPESQSRSPKQYELNSSVSNQDQDEVDACSSDKENSNFALLEWQRLQQVMQNSIPVCKHHSEPCVARVVSKRVPNFGCRFYVCARAERAKQMIYELTSGIPFVLPTGTCI</sequence>
<dbReference type="InterPro" id="IPR005135">
    <property type="entry name" value="Endo/exonuclease/phosphatase"/>
</dbReference>
<evidence type="ECO:0000256" key="7">
    <source>
        <dbReference type="ARBA" id="ARBA00022842"/>
    </source>
</evidence>
<dbReference type="InterPro" id="IPR004808">
    <property type="entry name" value="AP_endonuc_1"/>
</dbReference>
<evidence type="ECO:0000256" key="5">
    <source>
        <dbReference type="ARBA" id="ARBA00022801"/>
    </source>
</evidence>
<dbReference type="GO" id="GO:0008081">
    <property type="term" value="F:phosphoric diester hydrolase activity"/>
    <property type="evidence" value="ECO:0007669"/>
    <property type="project" value="TreeGrafter"/>
</dbReference>
<dbReference type="Pfam" id="PF03372">
    <property type="entry name" value="Exo_endo_phos"/>
    <property type="match status" value="1"/>
</dbReference>
<reference evidence="13 14" key="1">
    <citation type="journal article" date="2019" name="G3 (Bethesda)">
        <title>Sequencing of a Wild Apple (Malus baccata) Genome Unravels the Differences Between Cultivated and Wild Apple Species Regarding Disease Resistance and Cold Tolerance.</title>
        <authorList>
            <person name="Chen X."/>
        </authorList>
    </citation>
    <scope>NUCLEOTIDE SEQUENCE [LARGE SCALE GENOMIC DNA]</scope>
    <source>
        <strain evidence="14">cv. Shandingzi</strain>
        <tissue evidence="13">Leaves</tissue>
    </source>
</reference>
<evidence type="ECO:0000256" key="2">
    <source>
        <dbReference type="ARBA" id="ARBA00013541"/>
    </source>
</evidence>
<feature type="compositionally biased region" description="Polar residues" evidence="11">
    <location>
        <begin position="320"/>
        <end position="350"/>
    </location>
</feature>
<gene>
    <name evidence="13" type="ORF">C1H46_017069</name>
</gene>
<evidence type="ECO:0000256" key="6">
    <source>
        <dbReference type="ARBA" id="ARBA00022833"/>
    </source>
</evidence>
<keyword evidence="3 9" id="KW-0479">Metal-binding</keyword>
<keyword evidence="4 10" id="KW-0863">Zinc-finger</keyword>
<dbReference type="InterPro" id="IPR010666">
    <property type="entry name" value="Znf_GRF"/>
</dbReference>
<comment type="caution">
    <text evidence="13">The sequence shown here is derived from an EMBL/GenBank/DDBJ whole genome shotgun (WGS) entry which is preliminary data.</text>
</comment>
<dbReference type="PANTHER" id="PTHR22748">
    <property type="entry name" value="AP ENDONUCLEASE"/>
    <property type="match status" value="1"/>
</dbReference>
<accession>A0A540MF01</accession>
<keyword evidence="6" id="KW-0862">Zinc</keyword>
<feature type="compositionally biased region" description="Polar residues" evidence="11">
    <location>
        <begin position="214"/>
        <end position="249"/>
    </location>
</feature>
<feature type="domain" description="GRF-type" evidence="12">
    <location>
        <begin position="285"/>
        <end position="332"/>
    </location>
</feature>
<evidence type="ECO:0000256" key="9">
    <source>
        <dbReference type="PIRSR" id="PIRSR604808-2"/>
    </source>
</evidence>
<keyword evidence="8" id="KW-0539">Nucleus</keyword>
<dbReference type="Proteomes" id="UP000315295">
    <property type="component" value="Unassembled WGS sequence"/>
</dbReference>
<evidence type="ECO:0000259" key="12">
    <source>
        <dbReference type="PROSITE" id="PS51999"/>
    </source>
</evidence>
<evidence type="ECO:0000256" key="10">
    <source>
        <dbReference type="PROSITE-ProRule" id="PRU01343"/>
    </source>
</evidence>
<keyword evidence="14" id="KW-1185">Reference proteome</keyword>
<dbReference type="EMBL" id="VIEB01000275">
    <property type="protein sequence ID" value="TQD97311.1"/>
    <property type="molecule type" value="Genomic_DNA"/>
</dbReference>
<evidence type="ECO:0000256" key="11">
    <source>
        <dbReference type="SAM" id="MobiDB-lite"/>
    </source>
</evidence>
<keyword evidence="9" id="KW-0464">Manganese</keyword>
<organism evidence="13 14">
    <name type="scientific">Malus baccata</name>
    <name type="common">Siberian crab apple</name>
    <name type="synonym">Pyrus baccata</name>
    <dbReference type="NCBI Taxonomy" id="106549"/>
    <lineage>
        <taxon>Eukaryota</taxon>
        <taxon>Viridiplantae</taxon>
        <taxon>Streptophyta</taxon>
        <taxon>Embryophyta</taxon>
        <taxon>Tracheophyta</taxon>
        <taxon>Spermatophyta</taxon>
        <taxon>Magnoliopsida</taxon>
        <taxon>eudicotyledons</taxon>
        <taxon>Gunneridae</taxon>
        <taxon>Pentapetalae</taxon>
        <taxon>rosids</taxon>
        <taxon>fabids</taxon>
        <taxon>Rosales</taxon>
        <taxon>Rosaceae</taxon>
        <taxon>Amygdaloideae</taxon>
        <taxon>Maleae</taxon>
        <taxon>Malus</taxon>
    </lineage>
</organism>
<dbReference type="PANTHER" id="PTHR22748:SF4">
    <property type="entry name" value="DNA-(APURINIC OR APYRIMIDINIC SITE) ENDONUCLEASE 2"/>
    <property type="match status" value="1"/>
</dbReference>
<dbReference type="STRING" id="106549.A0A540MF01"/>
<keyword evidence="5" id="KW-0378">Hydrolase</keyword>
<evidence type="ECO:0000313" key="13">
    <source>
        <dbReference type="EMBL" id="TQD97311.1"/>
    </source>
</evidence>
<feature type="domain" description="GRF-type" evidence="12">
    <location>
        <begin position="386"/>
        <end position="429"/>
    </location>
</feature>
<dbReference type="GO" id="GO:0003906">
    <property type="term" value="F:DNA-(apurinic or apyrimidinic site) endonuclease activity"/>
    <property type="evidence" value="ECO:0007669"/>
    <property type="project" value="TreeGrafter"/>
</dbReference>
<comment type="similarity">
    <text evidence="1">Belongs to the DNA repair enzymes AP/ExoA family.</text>
</comment>
<evidence type="ECO:0000256" key="4">
    <source>
        <dbReference type="ARBA" id="ARBA00022771"/>
    </source>
</evidence>
<feature type="binding site" evidence="9">
    <location>
        <position position="7"/>
    </location>
    <ligand>
        <name>Mg(2+)</name>
        <dbReference type="ChEBI" id="CHEBI:18420"/>
        <label>1</label>
    </ligand>
</feature>
<evidence type="ECO:0000256" key="3">
    <source>
        <dbReference type="ARBA" id="ARBA00022723"/>
    </source>
</evidence>
<dbReference type="GO" id="GO:0008311">
    <property type="term" value="F:double-stranded DNA 3'-5' DNA exonuclease activity"/>
    <property type="evidence" value="ECO:0007669"/>
    <property type="project" value="TreeGrafter"/>
</dbReference>
<dbReference type="GO" id="GO:0008270">
    <property type="term" value="F:zinc ion binding"/>
    <property type="evidence" value="ECO:0007669"/>
    <property type="project" value="UniProtKB-KW"/>
</dbReference>
<dbReference type="InterPro" id="IPR036691">
    <property type="entry name" value="Endo/exonu/phosph_ase_sf"/>
</dbReference>
<feature type="region of interest" description="Disordered" evidence="11">
    <location>
        <begin position="320"/>
        <end position="358"/>
    </location>
</feature>
<dbReference type="SUPFAM" id="SSF56219">
    <property type="entry name" value="DNase I-like"/>
    <property type="match status" value="1"/>
</dbReference>
<feature type="region of interest" description="Disordered" evidence="11">
    <location>
        <begin position="214"/>
        <end position="259"/>
    </location>
</feature>
<evidence type="ECO:0000256" key="1">
    <source>
        <dbReference type="ARBA" id="ARBA00007092"/>
    </source>
</evidence>
<dbReference type="GO" id="GO:0006284">
    <property type="term" value="P:base-excision repair"/>
    <property type="evidence" value="ECO:0007669"/>
    <property type="project" value="TreeGrafter"/>
</dbReference>
<comment type="cofactor">
    <cofactor evidence="9">
        <name>Mg(2+)</name>
        <dbReference type="ChEBI" id="CHEBI:18420"/>
    </cofactor>
    <cofactor evidence="9">
        <name>Mn(2+)</name>
        <dbReference type="ChEBI" id="CHEBI:29035"/>
    </cofactor>
    <text evidence="9">Probably binds two magnesium or manganese ions per subunit.</text>
</comment>
<feature type="binding site" evidence="9">
    <location>
        <position position="37"/>
    </location>
    <ligand>
        <name>Mg(2+)</name>
        <dbReference type="ChEBI" id="CHEBI:18420"/>
        <label>1</label>
    </ligand>
</feature>
<dbReference type="Pfam" id="PF06839">
    <property type="entry name" value="Zn_ribbon_GRF"/>
    <property type="match status" value="1"/>
</dbReference>
<proteinExistence type="inferred from homology"/>
<name>A0A540MF01_MALBA</name>
<evidence type="ECO:0000256" key="8">
    <source>
        <dbReference type="ARBA" id="ARBA00023242"/>
    </source>
</evidence>
<dbReference type="PROSITE" id="PS51999">
    <property type="entry name" value="ZF_GRF"/>
    <property type="match status" value="2"/>
</dbReference>
<dbReference type="GO" id="GO:0005634">
    <property type="term" value="C:nucleus"/>
    <property type="evidence" value="ECO:0007669"/>
    <property type="project" value="TreeGrafter"/>
</dbReference>
<protein>
    <recommendedName>
        <fullName evidence="2">DNA-(apurinic or apyrimidinic site) endonuclease 2</fullName>
    </recommendedName>
</protein>